<dbReference type="KEGG" id="sdn:Sden_2919"/>
<reference evidence="5 6" key="1">
    <citation type="submission" date="2006-03" db="EMBL/GenBank/DDBJ databases">
        <title>Complete sequence of Shewanella denitrificans OS217.</title>
        <authorList>
            <consortium name="US DOE Joint Genome Institute"/>
            <person name="Copeland A."/>
            <person name="Lucas S."/>
            <person name="Lapidus A."/>
            <person name="Barry K."/>
            <person name="Detter J.C."/>
            <person name="Glavina del Rio T."/>
            <person name="Hammon N."/>
            <person name="Israni S."/>
            <person name="Dalin E."/>
            <person name="Tice H."/>
            <person name="Pitluck S."/>
            <person name="Brettin T."/>
            <person name="Bruce D."/>
            <person name="Han C."/>
            <person name="Tapia R."/>
            <person name="Gilna P."/>
            <person name="Kiss H."/>
            <person name="Schmutz J."/>
            <person name="Larimer F."/>
            <person name="Land M."/>
            <person name="Hauser L."/>
            <person name="Kyrpides N."/>
            <person name="Lykidis A."/>
            <person name="Richardson P."/>
        </authorList>
    </citation>
    <scope>NUCLEOTIDE SEQUENCE [LARGE SCALE GENOMIC DNA]</scope>
    <source>
        <strain evidence="6">OS217 / ATCC BAA-1090 / DSM 15013</strain>
    </source>
</reference>
<keyword evidence="3" id="KW-0472">Membrane</keyword>
<dbReference type="STRING" id="318161.Sden_2919"/>
<feature type="transmembrane region" description="Helical" evidence="3">
    <location>
        <begin position="127"/>
        <end position="147"/>
    </location>
</feature>
<dbReference type="HOGENOM" id="CLU_462209_0_0_6"/>
<dbReference type="GO" id="GO:0000160">
    <property type="term" value="P:phosphorelay signal transduction system"/>
    <property type="evidence" value="ECO:0007669"/>
    <property type="project" value="InterPro"/>
</dbReference>
<dbReference type="GO" id="GO:0006355">
    <property type="term" value="P:regulation of DNA-templated transcription"/>
    <property type="evidence" value="ECO:0007669"/>
    <property type="project" value="InterPro"/>
</dbReference>
<feature type="domain" description="OmpR/PhoB-type" evidence="4">
    <location>
        <begin position="1"/>
        <end position="93"/>
    </location>
</feature>
<dbReference type="PROSITE" id="PS51755">
    <property type="entry name" value="OMPR_PHOB"/>
    <property type="match status" value="1"/>
</dbReference>
<dbReference type="SMART" id="SM00862">
    <property type="entry name" value="Trans_reg_C"/>
    <property type="match status" value="1"/>
</dbReference>
<dbReference type="OrthoDB" id="6315863at2"/>
<evidence type="ECO:0000313" key="5">
    <source>
        <dbReference type="EMBL" id="ABE56197.1"/>
    </source>
</evidence>
<keyword evidence="3" id="KW-1133">Transmembrane helix</keyword>
<accession>Q12K29</accession>
<dbReference type="Pfam" id="PF00486">
    <property type="entry name" value="Trans_reg_C"/>
    <property type="match status" value="1"/>
</dbReference>
<dbReference type="InterPro" id="IPR036388">
    <property type="entry name" value="WH-like_DNA-bd_sf"/>
</dbReference>
<name>Q12K29_SHEDO</name>
<keyword evidence="1 2" id="KW-0238">DNA-binding</keyword>
<organism evidence="5 6">
    <name type="scientific">Shewanella denitrificans (strain OS217 / ATCC BAA-1090 / DSM 15013)</name>
    <dbReference type="NCBI Taxonomy" id="318161"/>
    <lineage>
        <taxon>Bacteria</taxon>
        <taxon>Pseudomonadati</taxon>
        <taxon>Pseudomonadota</taxon>
        <taxon>Gammaproteobacteria</taxon>
        <taxon>Alteromonadales</taxon>
        <taxon>Shewanellaceae</taxon>
        <taxon>Shewanella</taxon>
    </lineage>
</organism>
<dbReference type="CDD" id="cd00383">
    <property type="entry name" value="trans_reg_C"/>
    <property type="match status" value="1"/>
</dbReference>
<proteinExistence type="predicted"/>
<dbReference type="AlphaFoldDB" id="Q12K29"/>
<evidence type="ECO:0000313" key="6">
    <source>
        <dbReference type="Proteomes" id="UP000001982"/>
    </source>
</evidence>
<evidence type="ECO:0000256" key="1">
    <source>
        <dbReference type="ARBA" id="ARBA00023125"/>
    </source>
</evidence>
<evidence type="ECO:0000256" key="2">
    <source>
        <dbReference type="PROSITE-ProRule" id="PRU01091"/>
    </source>
</evidence>
<keyword evidence="3" id="KW-0812">Transmembrane</keyword>
<dbReference type="RefSeq" id="WP_011497346.1">
    <property type="nucleotide sequence ID" value="NC_007954.1"/>
</dbReference>
<dbReference type="Gene3D" id="1.10.10.10">
    <property type="entry name" value="Winged helix-like DNA-binding domain superfamily/Winged helix DNA-binding domain"/>
    <property type="match status" value="1"/>
</dbReference>
<dbReference type="SUPFAM" id="SSF46894">
    <property type="entry name" value="C-terminal effector domain of the bipartite response regulators"/>
    <property type="match status" value="1"/>
</dbReference>
<dbReference type="Proteomes" id="UP000001982">
    <property type="component" value="Chromosome"/>
</dbReference>
<dbReference type="InterPro" id="IPR001867">
    <property type="entry name" value="OmpR/PhoB-type_DNA-bd"/>
</dbReference>
<protein>
    <submittedName>
        <fullName evidence="5">Transcriptional regulatory protein-like protein</fullName>
    </submittedName>
</protein>
<gene>
    <name evidence="5" type="ordered locus">Sden_2919</name>
</gene>
<evidence type="ECO:0000259" key="4">
    <source>
        <dbReference type="PROSITE" id="PS51755"/>
    </source>
</evidence>
<dbReference type="eggNOG" id="COG3710">
    <property type="taxonomic scope" value="Bacteria"/>
</dbReference>
<sequence>MNYRFNEFEFDSESLLLTKSGLTLAIRHNEAKVLALLLERADKVLSKDDILSHVWQNRPVSEQAVFQNISHLRSILGNQAIKTFPKRGYQWQLETVRVTPDSQSSTIPVRTQYQPLPVPSHNKRPRWLYFALASMLMVSVLAFYLPWPDQQENTHSRISIAYIPMTQLNGTEKLSLDDDTDFDFTTLTQLDAAHFETSADLEYPALAGTHPFVLTGQIRTHNQSYYLDFLLKGPFADWQGQLTSASEQDLLQQLKQHLNQPVIYDLLSQPQAPELKQANLSIAHQQAPEDLIILGQLISVYIQMDELDKAMVMAEKLAVLGKRQHQPQQLGNGLLYQSEILTAKSLFELSAQKLALAIEHFETIADLKRQADAWNAQSWLDHQNHDYPAVKASLLKSAQLALTAKDKARELHALTYLSIMASKHKQEQDKYLYLQQAEDKMKAYQLPSYHFAKIPFHYAIFASNAAAKEPHLKQVLEFTALTPDHWVAQSSRKQLIHYYLKHRRLMQAQALVENLATDNAHNSYLKALLAQAQQQSPSMLEHAKRAFEQARLAGERLLSLDAALLLCTTQNPQVNYDFYSQYIDENATSYWREINELSLVALKL</sequence>
<dbReference type="GO" id="GO:0003677">
    <property type="term" value="F:DNA binding"/>
    <property type="evidence" value="ECO:0007669"/>
    <property type="project" value="UniProtKB-UniRule"/>
</dbReference>
<feature type="DNA-binding region" description="OmpR/PhoB-type" evidence="2">
    <location>
        <begin position="1"/>
        <end position="93"/>
    </location>
</feature>
<evidence type="ECO:0000256" key="3">
    <source>
        <dbReference type="SAM" id="Phobius"/>
    </source>
</evidence>
<dbReference type="EMBL" id="CP000302">
    <property type="protein sequence ID" value="ABE56197.1"/>
    <property type="molecule type" value="Genomic_DNA"/>
</dbReference>
<keyword evidence="6" id="KW-1185">Reference proteome</keyword>
<dbReference type="InterPro" id="IPR016032">
    <property type="entry name" value="Sig_transdc_resp-reg_C-effctor"/>
</dbReference>